<evidence type="ECO:0000256" key="3">
    <source>
        <dbReference type="PROSITE-ProRule" id="PRU00176"/>
    </source>
</evidence>
<dbReference type="Pfam" id="PF00076">
    <property type="entry name" value="RRM_1"/>
    <property type="match status" value="1"/>
</dbReference>
<feature type="signal peptide" evidence="5">
    <location>
        <begin position="1"/>
        <end position="16"/>
    </location>
</feature>
<dbReference type="SMART" id="SM00360">
    <property type="entry name" value="RRM"/>
    <property type="match status" value="1"/>
</dbReference>
<dbReference type="GO" id="GO:0003729">
    <property type="term" value="F:mRNA binding"/>
    <property type="evidence" value="ECO:0007669"/>
    <property type="project" value="UniProtKB-ARBA"/>
</dbReference>
<dbReference type="EMBL" id="CABIJS010000444">
    <property type="protein sequence ID" value="VUZ51695.1"/>
    <property type="molecule type" value="Genomic_DNA"/>
</dbReference>
<feature type="region of interest" description="Disordered" evidence="4">
    <location>
        <begin position="20"/>
        <end position="51"/>
    </location>
</feature>
<sequence>MFHIFGLFITVEMVQSGSSNIPSAPVNQLQTSQSLNTSTSENVKQAPSNGEANAGVHVQSLNLNAAEGQLAQTSITQAQQVLQPITVSVPEVNGPVPQPNGHMMQQNTSNLDAITAFLNGYTPLFQGVGMGGVISNGHSLLGSNLLPQQLITTQNGQNSCSGSLTPSTPNSNNHQSQSNWNGNGVSSNAVPSPVSMFGSALGLLHNQQTATTPNPFYSLDPNFFQLLSTQHNIHQALLQQQQQQHQPLVSPFTTPFPTFPLLPSAAGTSLIPNGHLGQLPLGAASPFPSLNLTGIPNLGNLSLPSNGNNEQMITGPEGCNLFIYHLPQDKTDSDLVELFSPFGNVLSAKVYIDRVTGQSKCFGFVSYDNLISAREAINQMNGYAIGQKRLKVQLKRAKGNNANILLLSNHNAKRMHYSL</sequence>
<dbReference type="CDD" id="cd12362">
    <property type="entry name" value="RRM3_CELF1-6"/>
    <property type="match status" value="1"/>
</dbReference>
<evidence type="ECO:0000256" key="1">
    <source>
        <dbReference type="ARBA" id="ARBA00022737"/>
    </source>
</evidence>
<organism evidence="7 8">
    <name type="scientific">Hymenolepis diminuta</name>
    <name type="common">Rat tapeworm</name>
    <dbReference type="NCBI Taxonomy" id="6216"/>
    <lineage>
        <taxon>Eukaryota</taxon>
        <taxon>Metazoa</taxon>
        <taxon>Spiralia</taxon>
        <taxon>Lophotrochozoa</taxon>
        <taxon>Platyhelminthes</taxon>
        <taxon>Cestoda</taxon>
        <taxon>Eucestoda</taxon>
        <taxon>Cyclophyllidea</taxon>
        <taxon>Hymenolepididae</taxon>
        <taxon>Hymenolepis</taxon>
    </lineage>
</organism>
<dbReference type="GO" id="GO:0010629">
    <property type="term" value="P:negative regulation of gene expression"/>
    <property type="evidence" value="ECO:0007669"/>
    <property type="project" value="UniProtKB-ARBA"/>
</dbReference>
<evidence type="ECO:0000256" key="2">
    <source>
        <dbReference type="ARBA" id="ARBA00022884"/>
    </source>
</evidence>
<feature type="compositionally biased region" description="Polar residues" evidence="4">
    <location>
        <begin position="41"/>
        <end position="51"/>
    </location>
</feature>
<feature type="domain" description="RRM" evidence="6">
    <location>
        <begin position="319"/>
        <end position="397"/>
    </location>
</feature>
<feature type="chain" id="PRO_5022134589" description="RRM domain-containing protein" evidence="5">
    <location>
        <begin position="17"/>
        <end position="419"/>
    </location>
</feature>
<dbReference type="PROSITE" id="PS50102">
    <property type="entry name" value="RRM"/>
    <property type="match status" value="1"/>
</dbReference>
<dbReference type="FunFam" id="3.30.70.330:FF:000383">
    <property type="entry name" value="Sex lethal, isoform D"/>
    <property type="match status" value="1"/>
</dbReference>
<dbReference type="GO" id="GO:0009967">
    <property type="term" value="P:positive regulation of signal transduction"/>
    <property type="evidence" value="ECO:0007669"/>
    <property type="project" value="UniProtKB-ARBA"/>
</dbReference>
<feature type="compositionally biased region" description="Low complexity" evidence="4">
    <location>
        <begin position="165"/>
        <end position="184"/>
    </location>
</feature>
<feature type="region of interest" description="Disordered" evidence="4">
    <location>
        <begin position="154"/>
        <end position="187"/>
    </location>
</feature>
<dbReference type="InterPro" id="IPR035979">
    <property type="entry name" value="RBD_domain_sf"/>
</dbReference>
<feature type="compositionally biased region" description="Low complexity" evidence="4">
    <location>
        <begin position="27"/>
        <end position="40"/>
    </location>
</feature>
<evidence type="ECO:0000313" key="8">
    <source>
        <dbReference type="Proteomes" id="UP000321570"/>
    </source>
</evidence>
<dbReference type="InterPro" id="IPR012677">
    <property type="entry name" value="Nucleotide-bd_a/b_plait_sf"/>
</dbReference>
<accession>A0A564YWS2</accession>
<dbReference type="PANTHER" id="PTHR48025:SF1">
    <property type="entry name" value="RRM DOMAIN-CONTAINING PROTEIN"/>
    <property type="match status" value="1"/>
</dbReference>
<evidence type="ECO:0000256" key="5">
    <source>
        <dbReference type="SAM" id="SignalP"/>
    </source>
</evidence>
<dbReference type="Gene3D" id="3.30.70.330">
    <property type="match status" value="1"/>
</dbReference>
<proteinExistence type="predicted"/>
<dbReference type="InterPro" id="IPR050502">
    <property type="entry name" value="Euk_RNA-bind_prot"/>
</dbReference>
<name>A0A564YWS2_HYMDI</name>
<dbReference type="AlphaFoldDB" id="A0A564YWS2"/>
<evidence type="ECO:0000259" key="6">
    <source>
        <dbReference type="PROSITE" id="PS50102"/>
    </source>
</evidence>
<dbReference type="PANTHER" id="PTHR48025">
    <property type="entry name" value="OS02G0815200 PROTEIN"/>
    <property type="match status" value="1"/>
</dbReference>
<evidence type="ECO:0000313" key="7">
    <source>
        <dbReference type="EMBL" id="VUZ51695.1"/>
    </source>
</evidence>
<dbReference type="SUPFAM" id="SSF54928">
    <property type="entry name" value="RNA-binding domain, RBD"/>
    <property type="match status" value="1"/>
</dbReference>
<dbReference type="InterPro" id="IPR000504">
    <property type="entry name" value="RRM_dom"/>
</dbReference>
<keyword evidence="8" id="KW-1185">Reference proteome</keyword>
<reference evidence="7 8" key="1">
    <citation type="submission" date="2019-07" db="EMBL/GenBank/DDBJ databases">
        <authorList>
            <person name="Jastrzebski P J."/>
            <person name="Paukszto L."/>
            <person name="Jastrzebski P J."/>
        </authorList>
    </citation>
    <scope>NUCLEOTIDE SEQUENCE [LARGE SCALE GENOMIC DNA]</scope>
    <source>
        <strain evidence="7 8">WMS-il1</strain>
    </source>
</reference>
<protein>
    <recommendedName>
        <fullName evidence="6">RRM domain-containing protein</fullName>
    </recommendedName>
</protein>
<gene>
    <name evidence="7" type="ORF">WMSIL1_LOCUS10514</name>
</gene>
<keyword evidence="1" id="KW-0677">Repeat</keyword>
<dbReference type="GO" id="GO:0005634">
    <property type="term" value="C:nucleus"/>
    <property type="evidence" value="ECO:0007669"/>
    <property type="project" value="TreeGrafter"/>
</dbReference>
<keyword evidence="5" id="KW-0732">Signal</keyword>
<feature type="compositionally biased region" description="Polar residues" evidence="4">
    <location>
        <begin position="154"/>
        <end position="164"/>
    </location>
</feature>
<dbReference type="Proteomes" id="UP000321570">
    <property type="component" value="Unassembled WGS sequence"/>
</dbReference>
<keyword evidence="2 3" id="KW-0694">RNA-binding</keyword>
<dbReference type="GO" id="GO:0005737">
    <property type="term" value="C:cytoplasm"/>
    <property type="evidence" value="ECO:0007669"/>
    <property type="project" value="UniProtKB-ARBA"/>
</dbReference>
<evidence type="ECO:0000256" key="4">
    <source>
        <dbReference type="SAM" id="MobiDB-lite"/>
    </source>
</evidence>